<evidence type="ECO:0000256" key="7">
    <source>
        <dbReference type="ARBA" id="ARBA00023295"/>
    </source>
</evidence>
<dbReference type="InterPro" id="IPR003476">
    <property type="entry name" value="Glyco_hydro_42"/>
</dbReference>
<protein>
    <recommendedName>
        <fullName evidence="3">beta-galactosidase</fullName>
        <ecNumber evidence="3">3.2.1.23</ecNumber>
    </recommendedName>
</protein>
<keyword evidence="5" id="KW-0378">Hydrolase</keyword>
<reference evidence="10 11" key="1">
    <citation type="submission" date="2020-04" db="EMBL/GenBank/DDBJ databases">
        <title>CFH 90308 Microbacterium sp.</title>
        <authorList>
            <person name="Nie G."/>
            <person name="Ming H."/>
            <person name="Xia T."/>
        </authorList>
    </citation>
    <scope>NUCLEOTIDE SEQUENCE [LARGE SCALE GENOMIC DNA]</scope>
    <source>
        <strain evidence="10 11">CFH 90308</strain>
    </source>
</reference>
<evidence type="ECO:0000256" key="3">
    <source>
        <dbReference type="ARBA" id="ARBA00012756"/>
    </source>
</evidence>
<dbReference type="InterPro" id="IPR013529">
    <property type="entry name" value="Glyco_hydro_42_N"/>
</dbReference>
<dbReference type="PANTHER" id="PTHR36447:SF2">
    <property type="entry name" value="BETA-GALACTOSIDASE YESZ"/>
    <property type="match status" value="1"/>
</dbReference>
<comment type="caution">
    <text evidence="10">The sequence shown here is derived from an EMBL/GenBank/DDBJ whole genome shotgun (WGS) entry which is preliminary data.</text>
</comment>
<evidence type="ECO:0000256" key="2">
    <source>
        <dbReference type="ARBA" id="ARBA00005940"/>
    </source>
</evidence>
<dbReference type="SUPFAM" id="SSF51445">
    <property type="entry name" value="(Trans)glycosidases"/>
    <property type="match status" value="1"/>
</dbReference>
<sequence>MAAVDRLGAWRRGPRLGTAYYNEYLPGGAHSGRGRLETDLQLMTDAGITCIRVGESVWSTWEPRDGEFDLDWLTPVLDGAHAHGIDVILGTPTYAVPPWLARKHPELAVVRKDGSSVPWGGRQEADFTSETFRGYAERVIRAVLGRHGRHPAVIGVQLDNEAGLHLIHNDDVVARFRQWVADRYGDVETLNREWGLTYWSHRISEWDELWPPAGNTTPAYDLAWRRFQAEQTAEFIGWQAAIARELVADDTFLTTCIAYQRPAMDDVAVGAHLDVASGNAYYLAQDALDLDREGAGGQWYADDVPQLILMADRMRATREGPFLVTETGAASIGPAWLTRPPYDGQLAQAAWLLVARGARLVSYWHWHTLHSGAEVHWGGILGHDLQPGRVHGEIARIGREFAAAAEWLTDAEPDADVGLVYAHDSEWMMQFEPPLASAGAPDRAAHARIVGAFGRAAVDAGLQVGYVNERQLPEAAELVRRHPVLVVAGLVAASDPTLDTLAEYARLGGRLVVGPRTGHGDDEGRVRATTAPAVIGPAAGVASREYAALAAPVAVVAPDGPLVGAAGQANGWADALEAGDAEVLLRYDHPLFGRWAAATRSLVGDGTITFVGTLLDRSLLRAVVTDAAGPAATQSPIAERQLQVTAHSLAGPHGRAWVVHNWSPEGRAVTLAKAVASVVDDTTHGAGTVVELAPWDVRIWREA</sequence>
<feature type="domain" description="Beta-galactosidase trimerisation" evidence="9">
    <location>
        <begin position="415"/>
        <end position="631"/>
    </location>
</feature>
<comment type="similarity">
    <text evidence="2">Belongs to the glycosyl hydrolase 42 family.</text>
</comment>
<accession>A0ABX1KAA4</accession>
<evidence type="ECO:0000256" key="4">
    <source>
        <dbReference type="ARBA" id="ARBA00022723"/>
    </source>
</evidence>
<dbReference type="InterPro" id="IPR029062">
    <property type="entry name" value="Class_I_gatase-like"/>
</dbReference>
<keyword evidence="11" id="KW-1185">Reference proteome</keyword>
<organism evidence="10 11">
    <name type="scientific">Microbacterium salsuginis</name>
    <dbReference type="NCBI Taxonomy" id="2722803"/>
    <lineage>
        <taxon>Bacteria</taxon>
        <taxon>Bacillati</taxon>
        <taxon>Actinomycetota</taxon>
        <taxon>Actinomycetes</taxon>
        <taxon>Micrococcales</taxon>
        <taxon>Microbacteriaceae</taxon>
        <taxon>Microbacterium</taxon>
    </lineage>
</organism>
<evidence type="ECO:0000313" key="11">
    <source>
        <dbReference type="Proteomes" id="UP001429745"/>
    </source>
</evidence>
<dbReference type="Gene3D" id="3.40.50.880">
    <property type="match status" value="1"/>
</dbReference>
<gene>
    <name evidence="10" type="ORF">HF576_05715</name>
</gene>
<feature type="domain" description="Glycoside hydrolase family 42 N-terminal" evidence="8">
    <location>
        <begin position="33"/>
        <end position="402"/>
    </location>
</feature>
<dbReference type="SUPFAM" id="SSF52317">
    <property type="entry name" value="Class I glutamine amidotransferase-like"/>
    <property type="match status" value="1"/>
</dbReference>
<keyword evidence="7" id="KW-0326">Glycosidase</keyword>
<dbReference type="EMBL" id="JABACI010000001">
    <property type="protein sequence ID" value="NLP83335.1"/>
    <property type="molecule type" value="Genomic_DNA"/>
</dbReference>
<dbReference type="Pfam" id="PF02449">
    <property type="entry name" value="Glyco_hydro_42"/>
    <property type="match status" value="1"/>
</dbReference>
<dbReference type="Pfam" id="PF08532">
    <property type="entry name" value="Glyco_hydro_42M"/>
    <property type="match status" value="1"/>
</dbReference>
<dbReference type="CDD" id="cd03143">
    <property type="entry name" value="A4_beta-galactosidase_middle_domain"/>
    <property type="match status" value="1"/>
</dbReference>
<proteinExistence type="inferred from homology"/>
<comment type="catalytic activity">
    <reaction evidence="1">
        <text>Hydrolysis of terminal non-reducing beta-D-galactose residues in beta-D-galactosides.</text>
        <dbReference type="EC" id="3.2.1.23"/>
    </reaction>
</comment>
<evidence type="ECO:0000259" key="8">
    <source>
        <dbReference type="Pfam" id="PF02449"/>
    </source>
</evidence>
<keyword evidence="4" id="KW-0479">Metal-binding</keyword>
<evidence type="ECO:0000256" key="5">
    <source>
        <dbReference type="ARBA" id="ARBA00022801"/>
    </source>
</evidence>
<dbReference type="PANTHER" id="PTHR36447">
    <property type="entry name" value="BETA-GALACTOSIDASE GANA"/>
    <property type="match status" value="1"/>
</dbReference>
<evidence type="ECO:0000256" key="6">
    <source>
        <dbReference type="ARBA" id="ARBA00022833"/>
    </source>
</evidence>
<keyword evidence="6" id="KW-0862">Zinc</keyword>
<evidence type="ECO:0000259" key="9">
    <source>
        <dbReference type="Pfam" id="PF08532"/>
    </source>
</evidence>
<dbReference type="RefSeq" id="WP_168911755.1">
    <property type="nucleotide sequence ID" value="NZ_JABACI010000001.1"/>
</dbReference>
<evidence type="ECO:0000256" key="1">
    <source>
        <dbReference type="ARBA" id="ARBA00001412"/>
    </source>
</evidence>
<dbReference type="InterPro" id="IPR013738">
    <property type="entry name" value="Beta_galactosidase_Trimer"/>
</dbReference>
<evidence type="ECO:0000313" key="10">
    <source>
        <dbReference type="EMBL" id="NLP83335.1"/>
    </source>
</evidence>
<name>A0ABX1KAA4_9MICO</name>
<dbReference type="EC" id="3.2.1.23" evidence="3"/>
<dbReference type="Gene3D" id="3.20.20.80">
    <property type="entry name" value="Glycosidases"/>
    <property type="match status" value="1"/>
</dbReference>
<dbReference type="Proteomes" id="UP001429745">
    <property type="component" value="Unassembled WGS sequence"/>
</dbReference>
<dbReference type="InterPro" id="IPR017853">
    <property type="entry name" value="GH"/>
</dbReference>